<dbReference type="Gene3D" id="1.10.486.10">
    <property type="entry name" value="PCRA, domain 4"/>
    <property type="match status" value="2"/>
</dbReference>
<dbReference type="EMBL" id="LBRS01000001">
    <property type="protein sequence ID" value="KKQ02194.1"/>
    <property type="molecule type" value="Genomic_DNA"/>
</dbReference>
<dbReference type="PROSITE" id="PS51198">
    <property type="entry name" value="UVRD_HELICASE_ATP_BIND"/>
    <property type="match status" value="1"/>
</dbReference>
<comment type="similarity">
    <text evidence="1">Belongs to the helicase family. UvrD subfamily.</text>
</comment>
<evidence type="ECO:0000256" key="7">
    <source>
        <dbReference type="ARBA" id="ARBA00023235"/>
    </source>
</evidence>
<keyword evidence="4 11" id="KW-0347">Helicase</keyword>
<evidence type="ECO:0000256" key="6">
    <source>
        <dbReference type="ARBA" id="ARBA00023125"/>
    </source>
</evidence>
<dbReference type="PATRIC" id="fig|1618480.3.peg.161"/>
<evidence type="ECO:0000256" key="10">
    <source>
        <dbReference type="ARBA" id="ARBA00048988"/>
    </source>
</evidence>
<gene>
    <name evidence="14" type="ORF">US11_C0001G0153</name>
</gene>
<dbReference type="PROSITE" id="PS51217">
    <property type="entry name" value="UVRD_HELICASE_CTER"/>
    <property type="match status" value="1"/>
</dbReference>
<dbReference type="GO" id="GO:0005829">
    <property type="term" value="C:cytosol"/>
    <property type="evidence" value="ECO:0007669"/>
    <property type="project" value="TreeGrafter"/>
</dbReference>
<evidence type="ECO:0000256" key="2">
    <source>
        <dbReference type="ARBA" id="ARBA00022741"/>
    </source>
</evidence>
<dbReference type="Proteomes" id="UP000034344">
    <property type="component" value="Unassembled WGS sequence"/>
</dbReference>
<dbReference type="PANTHER" id="PTHR11070:SF2">
    <property type="entry name" value="ATP-DEPENDENT DNA HELICASE SRS2"/>
    <property type="match status" value="1"/>
</dbReference>
<dbReference type="GO" id="GO:0033202">
    <property type="term" value="C:DNA helicase complex"/>
    <property type="evidence" value="ECO:0007669"/>
    <property type="project" value="TreeGrafter"/>
</dbReference>
<accession>A0A0G0GQY0</accession>
<dbReference type="Gene3D" id="1.10.10.160">
    <property type="match status" value="1"/>
</dbReference>
<comment type="catalytic activity">
    <reaction evidence="10">
        <text>ATP + H2O = ADP + phosphate + H(+)</text>
        <dbReference type="Rhea" id="RHEA:13065"/>
        <dbReference type="ChEBI" id="CHEBI:15377"/>
        <dbReference type="ChEBI" id="CHEBI:15378"/>
        <dbReference type="ChEBI" id="CHEBI:30616"/>
        <dbReference type="ChEBI" id="CHEBI:43474"/>
        <dbReference type="ChEBI" id="CHEBI:456216"/>
        <dbReference type="EC" id="5.6.2.4"/>
    </reaction>
</comment>
<feature type="binding site" evidence="11">
    <location>
        <begin position="28"/>
        <end position="35"/>
    </location>
    <ligand>
        <name>ATP</name>
        <dbReference type="ChEBI" id="CHEBI:30616"/>
    </ligand>
</feature>
<dbReference type="GO" id="GO:0043138">
    <property type="term" value="F:3'-5' DNA helicase activity"/>
    <property type="evidence" value="ECO:0007669"/>
    <property type="project" value="UniProtKB-EC"/>
</dbReference>
<evidence type="ECO:0000256" key="3">
    <source>
        <dbReference type="ARBA" id="ARBA00022801"/>
    </source>
</evidence>
<sequence length="583" mass="68382">MKQDFFNSLNCQQIESVKYTKGPCIIMAGAGSGKTRVLVHKVLYFITEKKFSPESIIMITFTNKAAGEMAKRVKKTLGFIGTFHSFCAKILRRDGAAIDIDPNFVIYDDNDQQTLIKNILKQKDISKWTPAYFLNRISAAKNQLITPKKYLELFSDYNAPMIAEIYQQYQNTLAKNKALDFDDLIMKTVELFVKKDDILQKYQQKFRAILVDEFQDTNYAQYTLTRLLSEKNRVITVVGDFSQSIYSWRGADIRNLEKFKEDFPETKTYFLEENYRSTQKILDFAYKVISNNQTHPILHLFTKNSKGEEIIFHKADNEEYEAIFLADTIRQLVKTVSYSAMSVLYRTNAQSRIIEEAFLHYGIPYILIGGTRFYERKEIKDILSFLRLLINIDDEVAKDRVVKIGKKKWEAIKKCSDEIKDRIEEKTTSELMEEIFQSTDYLKLYNPDDEEDFSRLENIKELRSVAITYPKLTEFLEQVALVENEYFEGEKRRKNNDGVRLMTLHQAKGLEFPYVFIVGVEEGILPHSRSIDDMFSLEEERRLFYVGITRAEHKLYITYAKRRFIFGRRGESVKSRFIEDYCE</sequence>
<dbReference type="SUPFAM" id="SSF52540">
    <property type="entry name" value="P-loop containing nucleoside triphosphate hydrolases"/>
    <property type="match status" value="1"/>
</dbReference>
<proteinExistence type="inferred from homology"/>
<dbReference type="InterPro" id="IPR014017">
    <property type="entry name" value="DNA_helicase_UvrD-like_C"/>
</dbReference>
<dbReference type="FunFam" id="1.10.10.160:FF:000001">
    <property type="entry name" value="ATP-dependent DNA helicase"/>
    <property type="match status" value="1"/>
</dbReference>
<dbReference type="InterPro" id="IPR013986">
    <property type="entry name" value="DExx_box_DNA_helicase_dom_sf"/>
</dbReference>
<dbReference type="EC" id="5.6.2.4" evidence="9"/>
<protein>
    <recommendedName>
        <fullName evidence="9">DNA 3'-5' helicase</fullName>
        <ecNumber evidence="9">5.6.2.4</ecNumber>
    </recommendedName>
</protein>
<dbReference type="GO" id="GO:0003677">
    <property type="term" value="F:DNA binding"/>
    <property type="evidence" value="ECO:0007669"/>
    <property type="project" value="UniProtKB-KW"/>
</dbReference>
<dbReference type="Gene3D" id="3.40.50.300">
    <property type="entry name" value="P-loop containing nucleotide triphosphate hydrolases"/>
    <property type="match status" value="3"/>
</dbReference>
<dbReference type="InterPro" id="IPR027417">
    <property type="entry name" value="P-loop_NTPase"/>
</dbReference>
<evidence type="ECO:0000256" key="1">
    <source>
        <dbReference type="ARBA" id="ARBA00009922"/>
    </source>
</evidence>
<evidence type="ECO:0000259" key="12">
    <source>
        <dbReference type="PROSITE" id="PS51198"/>
    </source>
</evidence>
<dbReference type="GO" id="GO:0000725">
    <property type="term" value="P:recombinational repair"/>
    <property type="evidence" value="ECO:0007669"/>
    <property type="project" value="TreeGrafter"/>
</dbReference>
<dbReference type="Pfam" id="PF13361">
    <property type="entry name" value="UvrD_C"/>
    <property type="match status" value="2"/>
</dbReference>
<comment type="catalytic activity">
    <reaction evidence="8">
        <text>Couples ATP hydrolysis with the unwinding of duplex DNA by translocating in the 3'-5' direction.</text>
        <dbReference type="EC" id="5.6.2.4"/>
    </reaction>
</comment>
<evidence type="ECO:0000313" key="14">
    <source>
        <dbReference type="EMBL" id="KKQ02194.1"/>
    </source>
</evidence>
<dbReference type="GO" id="GO:0016887">
    <property type="term" value="F:ATP hydrolysis activity"/>
    <property type="evidence" value="ECO:0007669"/>
    <property type="project" value="RHEA"/>
</dbReference>
<name>A0A0G0GQY0_9BACT</name>
<keyword evidence="2 11" id="KW-0547">Nucleotide-binding</keyword>
<dbReference type="AlphaFoldDB" id="A0A0G0GQY0"/>
<dbReference type="STRING" id="1618480.US11_C0001G0153"/>
<evidence type="ECO:0000256" key="9">
    <source>
        <dbReference type="ARBA" id="ARBA00034808"/>
    </source>
</evidence>
<evidence type="ECO:0000256" key="8">
    <source>
        <dbReference type="ARBA" id="ARBA00034617"/>
    </source>
</evidence>
<feature type="domain" description="UvrD-like helicase ATP-binding" evidence="12">
    <location>
        <begin position="7"/>
        <end position="278"/>
    </location>
</feature>
<reference evidence="14 15" key="1">
    <citation type="journal article" date="2015" name="Nature">
        <title>rRNA introns, odd ribosomes, and small enigmatic genomes across a large radiation of phyla.</title>
        <authorList>
            <person name="Brown C.T."/>
            <person name="Hug L.A."/>
            <person name="Thomas B.C."/>
            <person name="Sharon I."/>
            <person name="Castelle C.J."/>
            <person name="Singh A."/>
            <person name="Wilkins M.J."/>
            <person name="Williams K.H."/>
            <person name="Banfield J.F."/>
        </authorList>
    </citation>
    <scope>NUCLEOTIDE SEQUENCE [LARGE SCALE GENOMIC DNA]</scope>
</reference>
<dbReference type="InterPro" id="IPR000212">
    <property type="entry name" value="DNA_helicase_UvrD/REP"/>
</dbReference>
<feature type="domain" description="UvrD-like helicase C-terminal" evidence="13">
    <location>
        <begin position="279"/>
        <end position="509"/>
    </location>
</feature>
<dbReference type="Pfam" id="PF00580">
    <property type="entry name" value="UvrD-helicase"/>
    <property type="match status" value="1"/>
</dbReference>
<dbReference type="CDD" id="cd17932">
    <property type="entry name" value="DEXQc_UvrD"/>
    <property type="match status" value="1"/>
</dbReference>
<keyword evidence="5 11" id="KW-0067">ATP-binding</keyword>
<comment type="caution">
    <text evidence="14">The sequence shown here is derived from an EMBL/GenBank/DDBJ whole genome shotgun (WGS) entry which is preliminary data.</text>
</comment>
<dbReference type="GO" id="GO:0005524">
    <property type="term" value="F:ATP binding"/>
    <property type="evidence" value="ECO:0007669"/>
    <property type="project" value="UniProtKB-UniRule"/>
</dbReference>
<evidence type="ECO:0000313" key="15">
    <source>
        <dbReference type="Proteomes" id="UP000034344"/>
    </source>
</evidence>
<dbReference type="CDD" id="cd18807">
    <property type="entry name" value="SF1_C_UvrD"/>
    <property type="match status" value="1"/>
</dbReference>
<organism evidence="14 15">
    <name type="scientific">Candidatus Roizmanbacteria bacterium GW2011_GWA2_36_23</name>
    <dbReference type="NCBI Taxonomy" id="1618480"/>
    <lineage>
        <taxon>Bacteria</taxon>
        <taxon>Candidatus Roizmaniibacteriota</taxon>
    </lineage>
</organism>
<keyword evidence="6" id="KW-0238">DNA-binding</keyword>
<dbReference type="PANTHER" id="PTHR11070">
    <property type="entry name" value="UVRD / RECB / PCRA DNA HELICASE FAMILY MEMBER"/>
    <property type="match status" value="1"/>
</dbReference>
<evidence type="ECO:0000256" key="5">
    <source>
        <dbReference type="ARBA" id="ARBA00022840"/>
    </source>
</evidence>
<keyword evidence="7" id="KW-0413">Isomerase</keyword>
<evidence type="ECO:0000256" key="4">
    <source>
        <dbReference type="ARBA" id="ARBA00022806"/>
    </source>
</evidence>
<dbReference type="GO" id="GO:0009314">
    <property type="term" value="P:response to radiation"/>
    <property type="evidence" value="ECO:0007669"/>
    <property type="project" value="UniProtKB-ARBA"/>
</dbReference>
<dbReference type="InterPro" id="IPR014016">
    <property type="entry name" value="UvrD-like_ATP-bd"/>
</dbReference>
<keyword evidence="3 11" id="KW-0378">Hydrolase</keyword>
<evidence type="ECO:0000256" key="11">
    <source>
        <dbReference type="PROSITE-ProRule" id="PRU00560"/>
    </source>
</evidence>
<evidence type="ECO:0000259" key="13">
    <source>
        <dbReference type="PROSITE" id="PS51217"/>
    </source>
</evidence>